<dbReference type="InterPro" id="IPR006674">
    <property type="entry name" value="HD_domain"/>
</dbReference>
<dbReference type="CDD" id="cd00077">
    <property type="entry name" value="HDc"/>
    <property type="match status" value="1"/>
</dbReference>
<gene>
    <name evidence="3" type="ORF">OEZ85_002175</name>
</gene>
<dbReference type="SMART" id="SM00471">
    <property type="entry name" value="HDc"/>
    <property type="match status" value="1"/>
</dbReference>
<feature type="compositionally biased region" description="Low complexity" evidence="1">
    <location>
        <begin position="473"/>
        <end position="498"/>
    </location>
</feature>
<dbReference type="PANTHER" id="PTHR11373">
    <property type="entry name" value="DEOXYNUCLEOSIDE TRIPHOSPHATE TRIPHOSPHOHYDROLASE"/>
    <property type="match status" value="1"/>
</dbReference>
<evidence type="ECO:0000256" key="1">
    <source>
        <dbReference type="SAM" id="MobiDB-lite"/>
    </source>
</evidence>
<proteinExistence type="predicted"/>
<dbReference type="PANTHER" id="PTHR11373:SF4">
    <property type="entry name" value="DEOXYNUCLEOSIDE TRIPHOSPHATE TRIPHOSPHOHYDROLASE SAMHD1"/>
    <property type="match status" value="1"/>
</dbReference>
<dbReference type="SUPFAM" id="SSF109604">
    <property type="entry name" value="HD-domain/PDEase-like"/>
    <property type="match status" value="1"/>
</dbReference>
<feature type="domain" description="HD/PDEase" evidence="2">
    <location>
        <begin position="72"/>
        <end position="170"/>
    </location>
</feature>
<accession>A0ABY8U6D3</accession>
<dbReference type="EMBL" id="CP126213">
    <property type="protein sequence ID" value="WIA15541.1"/>
    <property type="molecule type" value="Genomic_DNA"/>
</dbReference>
<keyword evidence="4" id="KW-1185">Reference proteome</keyword>
<dbReference type="Gene3D" id="1.10.3210.10">
    <property type="entry name" value="Hypothetical protein af1432"/>
    <property type="match status" value="1"/>
</dbReference>
<evidence type="ECO:0000313" key="4">
    <source>
        <dbReference type="Proteomes" id="UP001244341"/>
    </source>
</evidence>
<dbReference type="InterPro" id="IPR003607">
    <property type="entry name" value="HD/PDEase_dom"/>
</dbReference>
<reference evidence="3 4" key="1">
    <citation type="submission" date="2023-05" db="EMBL/GenBank/DDBJ databases">
        <title>A 100% complete, gapless, phased diploid assembly of the Scenedesmus obliquus UTEX 3031 genome.</title>
        <authorList>
            <person name="Biondi T.C."/>
            <person name="Hanschen E.R."/>
            <person name="Kwon T."/>
            <person name="Eng W."/>
            <person name="Kruse C.P.S."/>
            <person name="Koehler S.I."/>
            <person name="Kunde Y."/>
            <person name="Gleasner C.D."/>
            <person name="You Mak K.T."/>
            <person name="Polle J."/>
            <person name="Hovde B.T."/>
            <person name="Starkenburg S.R."/>
        </authorList>
    </citation>
    <scope>NUCLEOTIDE SEQUENCE [LARGE SCALE GENOMIC DNA]</scope>
    <source>
        <strain evidence="3 4">DOE0152z</strain>
    </source>
</reference>
<organism evidence="3 4">
    <name type="scientific">Tetradesmus obliquus</name>
    <name type="common">Green alga</name>
    <name type="synonym">Acutodesmus obliquus</name>
    <dbReference type="NCBI Taxonomy" id="3088"/>
    <lineage>
        <taxon>Eukaryota</taxon>
        <taxon>Viridiplantae</taxon>
        <taxon>Chlorophyta</taxon>
        <taxon>core chlorophytes</taxon>
        <taxon>Chlorophyceae</taxon>
        <taxon>CS clade</taxon>
        <taxon>Sphaeropleales</taxon>
        <taxon>Scenedesmaceae</taxon>
        <taxon>Tetradesmus</taxon>
    </lineage>
</organism>
<dbReference type="InterPro" id="IPR050135">
    <property type="entry name" value="dGTPase-like"/>
</dbReference>
<name>A0ABY8U6D3_TETOB</name>
<dbReference type="Proteomes" id="UP001244341">
    <property type="component" value="Chromosome 6b"/>
</dbReference>
<dbReference type="Pfam" id="PF01966">
    <property type="entry name" value="HD"/>
    <property type="match status" value="1"/>
</dbReference>
<evidence type="ECO:0000313" key="3">
    <source>
        <dbReference type="EMBL" id="WIA15541.1"/>
    </source>
</evidence>
<protein>
    <recommendedName>
        <fullName evidence="2">HD/PDEase domain-containing protein</fullName>
    </recommendedName>
</protein>
<sequence>MPDLLDELQSLSVSEYSSRRRDTAAGASLCADVAHGEVAIDECASQLLHTRPFRRMDSLKQLGCANWVFPGATHTRHQHSLGVSHLAVECGMQLHRNGAKDVTAEDLMLLGVAGLLHDVGHGPFSHVFESQILPRLGVTGWKHEDMSEQLIDHIADSSSLDLSQQQWGRVKDIIRGRTTPGNFWAEGQEWLPSVVAGDADMDRGDYLMRDAVTTGMQHNYDVWELIRASKVLEVDGVNTICYAESAQSVLAAQFEARALMHDTVYQQQQVKAVECMVADALTAANHVLRIQELASSASSFLALSDDSLLGRVRQEGILLNSSSSSSSSSHPSLRQAAAILARADAGDYYPMAAELDVTGWDPRRLSCSSATVERQLAGYCQDLTAEDIRVVIAEIGHGRKQQDPLAFKLLYAADLNTRPAHEGLQRPVVFSKRLMRMYLAKDCQRNAALINRSISQLQAALQRLMRERADSPQQQQQQQQQDGLFSSRSTSSSMSLTRTLTPLLSQLSQAQLPFAHSQPEEQQ</sequence>
<evidence type="ECO:0000259" key="2">
    <source>
        <dbReference type="SMART" id="SM00471"/>
    </source>
</evidence>
<feature type="region of interest" description="Disordered" evidence="1">
    <location>
        <begin position="465"/>
        <end position="498"/>
    </location>
</feature>